<sequence>MSPRPAGGPSAAKPGQRSPAGPAESAQPPSTPYSHFRTSRFFKSLLEPSFAIVFKLLVYKAFFQDGRIHFLQSSRPRRRPPPYTIVFQYLSNGHRRTYFPRAALDLGLPANAVLFESTDGTLTSTDDGSVVCFAALRLLYPTSSTVSLIALSDRSARPAHGSSSRRRTRRLPYPPHGRNRTAAENQPPMTLPPASVLALWYHPTEPLGPAEAILVPSSPKLNCKADDGDRLARRLASGYGRPPASSFDLTLPPAGAALRRILPLRHPVIVGAPVPPGTRQCRSFTTSLCIVIAHARAQPYAAPQPRAPLQFVGSKTTILAGGVMLSAAPRVLT</sequence>
<dbReference type="AlphaFoldDB" id="A0AAD7KAX4"/>
<organism evidence="2 3">
    <name type="scientific">Mycena maculata</name>
    <dbReference type="NCBI Taxonomy" id="230809"/>
    <lineage>
        <taxon>Eukaryota</taxon>
        <taxon>Fungi</taxon>
        <taxon>Dikarya</taxon>
        <taxon>Basidiomycota</taxon>
        <taxon>Agaricomycotina</taxon>
        <taxon>Agaricomycetes</taxon>
        <taxon>Agaricomycetidae</taxon>
        <taxon>Agaricales</taxon>
        <taxon>Marasmiineae</taxon>
        <taxon>Mycenaceae</taxon>
        <taxon>Mycena</taxon>
    </lineage>
</organism>
<accession>A0AAD7KAX4</accession>
<dbReference type="Proteomes" id="UP001215280">
    <property type="component" value="Unassembled WGS sequence"/>
</dbReference>
<comment type="caution">
    <text evidence="2">The sequence shown here is derived from an EMBL/GenBank/DDBJ whole genome shotgun (WGS) entry which is preliminary data.</text>
</comment>
<keyword evidence="3" id="KW-1185">Reference proteome</keyword>
<feature type="region of interest" description="Disordered" evidence="1">
    <location>
        <begin position="157"/>
        <end position="188"/>
    </location>
</feature>
<evidence type="ECO:0000256" key="1">
    <source>
        <dbReference type="SAM" id="MobiDB-lite"/>
    </source>
</evidence>
<proteinExistence type="predicted"/>
<name>A0AAD7KAX4_9AGAR</name>
<protein>
    <submittedName>
        <fullName evidence="2">Uncharacterized protein</fullName>
    </submittedName>
</protein>
<gene>
    <name evidence="2" type="ORF">DFH07DRAFT_949524</name>
</gene>
<feature type="region of interest" description="Disordered" evidence="1">
    <location>
        <begin position="1"/>
        <end position="33"/>
    </location>
</feature>
<reference evidence="2" key="1">
    <citation type="submission" date="2023-03" db="EMBL/GenBank/DDBJ databases">
        <title>Massive genome expansion in bonnet fungi (Mycena s.s.) driven by repeated elements and novel gene families across ecological guilds.</title>
        <authorList>
            <consortium name="Lawrence Berkeley National Laboratory"/>
            <person name="Harder C.B."/>
            <person name="Miyauchi S."/>
            <person name="Viragh M."/>
            <person name="Kuo A."/>
            <person name="Thoen E."/>
            <person name="Andreopoulos B."/>
            <person name="Lu D."/>
            <person name="Skrede I."/>
            <person name="Drula E."/>
            <person name="Henrissat B."/>
            <person name="Morin E."/>
            <person name="Kohler A."/>
            <person name="Barry K."/>
            <person name="LaButti K."/>
            <person name="Morin E."/>
            <person name="Salamov A."/>
            <person name="Lipzen A."/>
            <person name="Mereny Z."/>
            <person name="Hegedus B."/>
            <person name="Baldrian P."/>
            <person name="Stursova M."/>
            <person name="Weitz H."/>
            <person name="Taylor A."/>
            <person name="Grigoriev I.V."/>
            <person name="Nagy L.G."/>
            <person name="Martin F."/>
            <person name="Kauserud H."/>
        </authorList>
    </citation>
    <scope>NUCLEOTIDE SEQUENCE</scope>
    <source>
        <strain evidence="2">CBHHK188m</strain>
    </source>
</reference>
<dbReference type="EMBL" id="JARJLG010000004">
    <property type="protein sequence ID" value="KAJ7781830.1"/>
    <property type="molecule type" value="Genomic_DNA"/>
</dbReference>
<evidence type="ECO:0000313" key="3">
    <source>
        <dbReference type="Proteomes" id="UP001215280"/>
    </source>
</evidence>
<evidence type="ECO:0000313" key="2">
    <source>
        <dbReference type="EMBL" id="KAJ7781830.1"/>
    </source>
</evidence>